<evidence type="ECO:0000313" key="3">
    <source>
        <dbReference type="Proteomes" id="UP000694569"/>
    </source>
</evidence>
<keyword evidence="1" id="KW-0732">Signal</keyword>
<reference evidence="2" key="1">
    <citation type="submission" date="2025-08" db="UniProtKB">
        <authorList>
            <consortium name="Ensembl"/>
        </authorList>
    </citation>
    <scope>IDENTIFICATION</scope>
</reference>
<organism evidence="2 3">
    <name type="scientific">Leptobrachium leishanense</name>
    <name type="common">Leishan spiny toad</name>
    <dbReference type="NCBI Taxonomy" id="445787"/>
    <lineage>
        <taxon>Eukaryota</taxon>
        <taxon>Metazoa</taxon>
        <taxon>Chordata</taxon>
        <taxon>Craniata</taxon>
        <taxon>Vertebrata</taxon>
        <taxon>Euteleostomi</taxon>
        <taxon>Amphibia</taxon>
        <taxon>Batrachia</taxon>
        <taxon>Anura</taxon>
        <taxon>Pelobatoidea</taxon>
        <taxon>Megophryidae</taxon>
        <taxon>Leptobrachium</taxon>
    </lineage>
</organism>
<evidence type="ECO:0000313" key="2">
    <source>
        <dbReference type="Ensembl" id="ENSLLEP00000040388.1"/>
    </source>
</evidence>
<reference evidence="2" key="2">
    <citation type="submission" date="2025-09" db="UniProtKB">
        <authorList>
            <consortium name="Ensembl"/>
        </authorList>
    </citation>
    <scope>IDENTIFICATION</scope>
</reference>
<feature type="chain" id="PRO_5034870681" description="Secreted protein" evidence="1">
    <location>
        <begin position="18"/>
        <end position="98"/>
    </location>
</feature>
<evidence type="ECO:0000256" key="1">
    <source>
        <dbReference type="SAM" id="SignalP"/>
    </source>
</evidence>
<name>A0A8C5QP20_9ANUR</name>
<keyword evidence="3" id="KW-1185">Reference proteome</keyword>
<protein>
    <recommendedName>
        <fullName evidence="4">Secreted protein</fullName>
    </recommendedName>
</protein>
<dbReference type="AlphaFoldDB" id="A0A8C5QP20"/>
<dbReference type="Proteomes" id="UP000694569">
    <property type="component" value="Unplaced"/>
</dbReference>
<feature type="signal peptide" evidence="1">
    <location>
        <begin position="1"/>
        <end position="17"/>
    </location>
</feature>
<sequence>MITVLIELWFWVTFLRSLRRTPGALSTSERLPSPFIFHFLCTSFIVSFPRNFHFYSTCLVLETQIPTQDLRSLHKQRVVLESSLCPGNSRIPLVGDGR</sequence>
<evidence type="ECO:0008006" key="4">
    <source>
        <dbReference type="Google" id="ProtNLM"/>
    </source>
</evidence>
<proteinExistence type="predicted"/>
<dbReference type="Ensembl" id="ENSLLET00000042029.1">
    <property type="protein sequence ID" value="ENSLLEP00000040388.1"/>
    <property type="gene ID" value="ENSLLEG00000025646.1"/>
</dbReference>
<accession>A0A8C5QP20</accession>